<keyword evidence="1" id="KW-0645">Protease</keyword>
<dbReference type="OrthoDB" id="1741703at2759"/>
<evidence type="ECO:0000313" key="2">
    <source>
        <dbReference type="Proteomes" id="UP000245207"/>
    </source>
</evidence>
<sequence length="953" mass="109984">MEVLIEVEDFLFQALREIGFGNLIEYKILDVPTRLAYWLLDKFDEETCSLDVSGKRIEITREVVRDVLGVPMGEVHVDARDGTDFRNPLVRRWKAQFGMSVKRHHLKGLGDVMVENRNGGWMFKVNFLVLFFSTIGELNKSNTLNLKFLHLLNNEADIMKLDWCTYIIECLIKTKKSWNRKRHYNGPVILLLVLYAHSITPIKVWTSETLFKLEADMFLNDDLGGADVSVESENDEFEEEEFSEDDMFAEYGKKHVPTDAEGRKKYVSSYLKKAAEFVELADEVLDEELVNNPNDSGFLELKELRDALFAVRTYSDEPTDEKEENDYASYNFHIPENGGEPYPFTQVYGTPSGYGELSDKVCEEWRRNNEQIPTRLNFDEGEEFDLNVTQPPATQGKVVGGSDDDTPMEEVEGLLDSMRNYQSQEPAIVDEFRTPVHETRVGGQDCNTSNNMSRFGKESIQNESKAIVHSYTEAHPLNVLHANFLDELAKRRKRRSEKLRSPYVVREVSLVCGLAPHEKRATDCLFSARFSETDVVFKTSYMDEPRSVLESLYPGIDIATGAIDVFTGVLNEAEDSRNKYTPARLFCHTDVLTTEMRKWEYDEASAKFSENMKSIVQSTIYSTLECVDMKPSRHANFLDELAKRRKRRTEKLRSPYVVREVSLVCGLAPHEKRATDCLFSARFPETDVVFKTSYMDGPRSVLESLYPGIDIATGAIDLFTEVLNEAEDSRNKYTPTRLFCHTDVLTTEMRKWEYDEASAKFSEHMKSIVQSTIYSTLECVDMASFYSYVHEYEGSRCSDFDNIFSPIEDVRRLYGTLPAIMVLLFNDYLLHENHPKHNELLDAEVRIMKTGCRTRNNFVDCGVFVMRHMETYKGEHYGDCCRLSEEGKQQIKELRDLRIKYAAKILLADCNKVKKEFEIEIEAFRRLPPEEKERLEVDAFKRIKNRVVEMMGE</sequence>
<dbReference type="AlphaFoldDB" id="A0A2U1PWB5"/>
<dbReference type="GO" id="GO:0008233">
    <property type="term" value="F:peptidase activity"/>
    <property type="evidence" value="ECO:0007669"/>
    <property type="project" value="UniProtKB-KW"/>
</dbReference>
<dbReference type="Proteomes" id="UP000245207">
    <property type="component" value="Unassembled WGS sequence"/>
</dbReference>
<protein>
    <submittedName>
        <fullName evidence="1">Ulp1 protease family, C-terminal catalytic domain-containing protein</fullName>
    </submittedName>
</protein>
<keyword evidence="1" id="KW-0378">Hydrolase</keyword>
<dbReference type="PANTHER" id="PTHR34835:SF90">
    <property type="entry name" value="AMINOTRANSFERASE-LIKE PLANT MOBILE DOMAIN-CONTAINING PROTEIN"/>
    <property type="match status" value="1"/>
</dbReference>
<name>A0A2U1PWB5_ARTAN</name>
<dbReference type="EMBL" id="PKPP01000657">
    <property type="protein sequence ID" value="PWA90069.1"/>
    <property type="molecule type" value="Genomic_DNA"/>
</dbReference>
<reference evidence="1 2" key="1">
    <citation type="journal article" date="2018" name="Mol. Plant">
        <title>The genome of Artemisia annua provides insight into the evolution of Asteraceae family and artemisinin biosynthesis.</title>
        <authorList>
            <person name="Shen Q."/>
            <person name="Zhang L."/>
            <person name="Liao Z."/>
            <person name="Wang S."/>
            <person name="Yan T."/>
            <person name="Shi P."/>
            <person name="Liu M."/>
            <person name="Fu X."/>
            <person name="Pan Q."/>
            <person name="Wang Y."/>
            <person name="Lv Z."/>
            <person name="Lu X."/>
            <person name="Zhang F."/>
            <person name="Jiang W."/>
            <person name="Ma Y."/>
            <person name="Chen M."/>
            <person name="Hao X."/>
            <person name="Li L."/>
            <person name="Tang Y."/>
            <person name="Lv G."/>
            <person name="Zhou Y."/>
            <person name="Sun X."/>
            <person name="Brodelius P.E."/>
            <person name="Rose J.K.C."/>
            <person name="Tang K."/>
        </authorList>
    </citation>
    <scope>NUCLEOTIDE SEQUENCE [LARGE SCALE GENOMIC DNA]</scope>
    <source>
        <strain evidence="2">cv. Huhao1</strain>
        <tissue evidence="1">Leaf</tissue>
    </source>
</reference>
<evidence type="ECO:0000313" key="1">
    <source>
        <dbReference type="EMBL" id="PWA90069.1"/>
    </source>
</evidence>
<gene>
    <name evidence="1" type="ORF">CTI12_AA104270</name>
</gene>
<accession>A0A2U1PWB5</accession>
<dbReference type="Gene3D" id="3.40.395.10">
    <property type="entry name" value="Adenoviral Proteinase, Chain A"/>
    <property type="match status" value="1"/>
</dbReference>
<proteinExistence type="predicted"/>
<dbReference type="PANTHER" id="PTHR34835">
    <property type="entry name" value="OS07G0283600 PROTEIN-RELATED"/>
    <property type="match status" value="1"/>
</dbReference>
<comment type="caution">
    <text evidence="1">The sequence shown here is derived from an EMBL/GenBank/DDBJ whole genome shotgun (WGS) entry which is preliminary data.</text>
</comment>
<dbReference type="GO" id="GO:0006508">
    <property type="term" value="P:proteolysis"/>
    <property type="evidence" value="ECO:0007669"/>
    <property type="project" value="UniProtKB-KW"/>
</dbReference>
<organism evidence="1 2">
    <name type="scientific">Artemisia annua</name>
    <name type="common">Sweet wormwood</name>
    <dbReference type="NCBI Taxonomy" id="35608"/>
    <lineage>
        <taxon>Eukaryota</taxon>
        <taxon>Viridiplantae</taxon>
        <taxon>Streptophyta</taxon>
        <taxon>Embryophyta</taxon>
        <taxon>Tracheophyta</taxon>
        <taxon>Spermatophyta</taxon>
        <taxon>Magnoliopsida</taxon>
        <taxon>eudicotyledons</taxon>
        <taxon>Gunneridae</taxon>
        <taxon>Pentapetalae</taxon>
        <taxon>asterids</taxon>
        <taxon>campanulids</taxon>
        <taxon>Asterales</taxon>
        <taxon>Asteraceae</taxon>
        <taxon>Asteroideae</taxon>
        <taxon>Anthemideae</taxon>
        <taxon>Artemisiinae</taxon>
        <taxon>Artemisia</taxon>
    </lineage>
</organism>
<keyword evidence="2" id="KW-1185">Reference proteome</keyword>